<feature type="compositionally biased region" description="Low complexity" evidence="1">
    <location>
        <begin position="61"/>
        <end position="71"/>
    </location>
</feature>
<dbReference type="AlphaFoldDB" id="A0A418SL50"/>
<keyword evidence="3" id="KW-1185">Reference proteome</keyword>
<name>A0A418SL50_9RHOB</name>
<accession>A0A418SL50</accession>
<feature type="region of interest" description="Disordered" evidence="1">
    <location>
        <begin position="51"/>
        <end position="82"/>
    </location>
</feature>
<evidence type="ECO:0000313" key="3">
    <source>
        <dbReference type="Proteomes" id="UP000283786"/>
    </source>
</evidence>
<dbReference type="KEGG" id="palw:PSAL_020970"/>
<evidence type="ECO:0000256" key="1">
    <source>
        <dbReference type="SAM" id="MobiDB-lite"/>
    </source>
</evidence>
<dbReference type="Proteomes" id="UP000283786">
    <property type="component" value="Chromosome"/>
</dbReference>
<organism evidence="2 3">
    <name type="scientific">Pseudooceanicola algae</name>
    <dbReference type="NCBI Taxonomy" id="1537215"/>
    <lineage>
        <taxon>Bacteria</taxon>
        <taxon>Pseudomonadati</taxon>
        <taxon>Pseudomonadota</taxon>
        <taxon>Alphaproteobacteria</taxon>
        <taxon>Rhodobacterales</taxon>
        <taxon>Paracoccaceae</taxon>
        <taxon>Pseudooceanicola</taxon>
    </lineage>
</organism>
<protein>
    <submittedName>
        <fullName evidence="2">Uncharacterized protein</fullName>
    </submittedName>
</protein>
<dbReference type="EMBL" id="CP060436">
    <property type="protein sequence ID" value="QPM90855.1"/>
    <property type="molecule type" value="Genomic_DNA"/>
</dbReference>
<gene>
    <name evidence="2" type="ORF">PSAL_020970</name>
</gene>
<evidence type="ECO:0000313" key="2">
    <source>
        <dbReference type="EMBL" id="QPM90855.1"/>
    </source>
</evidence>
<proteinExistence type="predicted"/>
<reference evidence="2 3" key="1">
    <citation type="submission" date="2020-08" db="EMBL/GenBank/DDBJ databases">
        <title>Genome sequence of Rhodobacteraceae bacterium Lw-13e.</title>
        <authorList>
            <person name="Poehlein A."/>
            <person name="Wolter L."/>
            <person name="Daniel R."/>
            <person name="Brinkhoff T."/>
        </authorList>
    </citation>
    <scope>NUCLEOTIDE SEQUENCE [LARGE SCALE GENOMIC DNA]</scope>
    <source>
        <strain evidence="2 3">Lw-13e</strain>
    </source>
</reference>
<sequence length="82" mass="8847">MPETRPDRKDATPRNLPGMGAIFAPVHIPKTLFRTDGAILIGLWMIAANGSRQTSDARRNSGPQPATGTTPQPSPLEASQRR</sequence>